<evidence type="ECO:0000256" key="2">
    <source>
        <dbReference type="ARBA" id="ARBA00022741"/>
    </source>
</evidence>
<dbReference type="SUPFAM" id="SSF55681">
    <property type="entry name" value="Class II aaRS and biotin synthetases"/>
    <property type="match status" value="1"/>
</dbReference>
<name>A0ABD1N323_9FABA</name>
<evidence type="ECO:0000256" key="1">
    <source>
        <dbReference type="ARBA" id="ARBA00022598"/>
    </source>
</evidence>
<evidence type="ECO:0000259" key="4">
    <source>
        <dbReference type="Pfam" id="PF00152"/>
    </source>
</evidence>
<dbReference type="GO" id="GO:0000166">
    <property type="term" value="F:nucleotide binding"/>
    <property type="evidence" value="ECO:0007669"/>
    <property type="project" value="UniProtKB-KW"/>
</dbReference>
<dbReference type="Proteomes" id="UP001603857">
    <property type="component" value="Unassembled WGS sequence"/>
</dbReference>
<comment type="caution">
    <text evidence="5">The sequence shown here is derived from an EMBL/GenBank/DDBJ whole genome shotgun (WGS) entry which is preliminary data.</text>
</comment>
<dbReference type="Pfam" id="PF00152">
    <property type="entry name" value="tRNA-synt_2"/>
    <property type="match status" value="1"/>
</dbReference>
<evidence type="ECO:0000256" key="3">
    <source>
        <dbReference type="ARBA" id="ARBA00022840"/>
    </source>
</evidence>
<keyword evidence="2" id="KW-0547">Nucleotide-binding</keyword>
<dbReference type="EMBL" id="JBGMDY010000002">
    <property type="protein sequence ID" value="KAL2342474.1"/>
    <property type="molecule type" value="Genomic_DNA"/>
</dbReference>
<keyword evidence="1" id="KW-0436">Ligase</keyword>
<protein>
    <recommendedName>
        <fullName evidence="4">Aminoacyl-tRNA synthetase class II (D/K/N) domain-containing protein</fullName>
    </recommendedName>
</protein>
<dbReference type="InterPro" id="IPR004364">
    <property type="entry name" value="Aa-tRNA-synt_II"/>
</dbReference>
<dbReference type="Gene3D" id="3.30.930.10">
    <property type="entry name" value="Bira Bifunctional Protein, Domain 2"/>
    <property type="match status" value="1"/>
</dbReference>
<accession>A0ABD1N323</accession>
<sequence length="63" mass="7304">MKILRTDRRPEFTQLDMEMAFTPLEDMLTLNEELIIKKSLTIGTRSGEGTCLKEKNSLHHKGR</sequence>
<dbReference type="InterPro" id="IPR045864">
    <property type="entry name" value="aa-tRNA-synth_II/BPL/LPL"/>
</dbReference>
<gene>
    <name evidence="5" type="ORF">Fmac_003759</name>
</gene>
<keyword evidence="6" id="KW-1185">Reference proteome</keyword>
<organism evidence="5 6">
    <name type="scientific">Flemingia macrophylla</name>
    <dbReference type="NCBI Taxonomy" id="520843"/>
    <lineage>
        <taxon>Eukaryota</taxon>
        <taxon>Viridiplantae</taxon>
        <taxon>Streptophyta</taxon>
        <taxon>Embryophyta</taxon>
        <taxon>Tracheophyta</taxon>
        <taxon>Spermatophyta</taxon>
        <taxon>Magnoliopsida</taxon>
        <taxon>eudicotyledons</taxon>
        <taxon>Gunneridae</taxon>
        <taxon>Pentapetalae</taxon>
        <taxon>rosids</taxon>
        <taxon>fabids</taxon>
        <taxon>Fabales</taxon>
        <taxon>Fabaceae</taxon>
        <taxon>Papilionoideae</taxon>
        <taxon>50 kb inversion clade</taxon>
        <taxon>NPAAA clade</taxon>
        <taxon>indigoferoid/millettioid clade</taxon>
        <taxon>Phaseoleae</taxon>
        <taxon>Flemingia</taxon>
    </lineage>
</organism>
<reference evidence="5 6" key="1">
    <citation type="submission" date="2024-08" db="EMBL/GenBank/DDBJ databases">
        <title>Insights into the chromosomal genome structure of Flemingia macrophylla.</title>
        <authorList>
            <person name="Ding Y."/>
            <person name="Zhao Y."/>
            <person name="Bi W."/>
            <person name="Wu M."/>
            <person name="Zhao G."/>
            <person name="Gong Y."/>
            <person name="Li W."/>
            <person name="Zhang P."/>
        </authorList>
    </citation>
    <scope>NUCLEOTIDE SEQUENCE [LARGE SCALE GENOMIC DNA]</scope>
    <source>
        <strain evidence="5">DYQJB</strain>
        <tissue evidence="5">Leaf</tissue>
    </source>
</reference>
<evidence type="ECO:0000313" key="5">
    <source>
        <dbReference type="EMBL" id="KAL2342474.1"/>
    </source>
</evidence>
<dbReference type="AlphaFoldDB" id="A0ABD1N323"/>
<keyword evidence="3" id="KW-0067">ATP-binding</keyword>
<feature type="domain" description="Aminoacyl-tRNA synthetase class II (D/K/N)" evidence="4">
    <location>
        <begin position="4"/>
        <end position="38"/>
    </location>
</feature>
<evidence type="ECO:0000313" key="6">
    <source>
        <dbReference type="Proteomes" id="UP001603857"/>
    </source>
</evidence>
<proteinExistence type="predicted"/>